<dbReference type="AlphaFoldDB" id="A0A7R9LJ65"/>
<evidence type="ECO:0000256" key="1">
    <source>
        <dbReference type="SAM" id="SignalP"/>
    </source>
</evidence>
<proteinExistence type="predicted"/>
<evidence type="ECO:0000313" key="2">
    <source>
        <dbReference type="EMBL" id="CAD7642568.1"/>
    </source>
</evidence>
<dbReference type="Proteomes" id="UP000728032">
    <property type="component" value="Unassembled WGS sequence"/>
</dbReference>
<keyword evidence="1" id="KW-0732">Signal</keyword>
<dbReference type="InterPro" id="IPR016186">
    <property type="entry name" value="C-type_lectin-like/link_sf"/>
</dbReference>
<dbReference type="InterPro" id="IPR016187">
    <property type="entry name" value="CTDL_fold"/>
</dbReference>
<dbReference type="SUPFAM" id="SSF56436">
    <property type="entry name" value="C-type lectin-like"/>
    <property type="match status" value="1"/>
</dbReference>
<accession>A0A7R9LJ65</accession>
<dbReference type="EMBL" id="OC915952">
    <property type="protein sequence ID" value="CAD7642568.1"/>
    <property type="molecule type" value="Genomic_DNA"/>
</dbReference>
<gene>
    <name evidence="2" type="ORF">ONB1V03_LOCUS3661</name>
</gene>
<organism evidence="2">
    <name type="scientific">Oppiella nova</name>
    <dbReference type="NCBI Taxonomy" id="334625"/>
    <lineage>
        <taxon>Eukaryota</taxon>
        <taxon>Metazoa</taxon>
        <taxon>Ecdysozoa</taxon>
        <taxon>Arthropoda</taxon>
        <taxon>Chelicerata</taxon>
        <taxon>Arachnida</taxon>
        <taxon>Acari</taxon>
        <taxon>Acariformes</taxon>
        <taxon>Sarcoptiformes</taxon>
        <taxon>Oribatida</taxon>
        <taxon>Brachypylina</taxon>
        <taxon>Oppioidea</taxon>
        <taxon>Oppiidae</taxon>
        <taxon>Oppiella</taxon>
    </lineage>
</organism>
<dbReference type="Gene3D" id="3.10.100.10">
    <property type="entry name" value="Mannose-Binding Protein A, subunit A"/>
    <property type="match status" value="1"/>
</dbReference>
<dbReference type="SUPFAM" id="SSF57414">
    <property type="entry name" value="Hairpin loop containing domain-like"/>
    <property type="match status" value="1"/>
</dbReference>
<name>A0A7R9LJ65_9ACAR</name>
<evidence type="ECO:0008006" key="4">
    <source>
        <dbReference type="Google" id="ProtNLM"/>
    </source>
</evidence>
<feature type="chain" id="PRO_5036403507" description="Apple domain-containing protein" evidence="1">
    <location>
        <begin position="20"/>
        <end position="189"/>
    </location>
</feature>
<evidence type="ECO:0000313" key="3">
    <source>
        <dbReference type="Proteomes" id="UP000728032"/>
    </source>
</evidence>
<feature type="signal peptide" evidence="1">
    <location>
        <begin position="1"/>
        <end position="19"/>
    </location>
</feature>
<dbReference type="EMBL" id="CAJPVJ010001127">
    <property type="protein sequence ID" value="CAG2164101.1"/>
    <property type="molecule type" value="Genomic_DNA"/>
</dbReference>
<sequence>MRIYFIIPVILVLTTGAVAQRKDQSQKPETQYASSLFRMNQVLEGVPFLQTVQNVTSVSLCLMNCMKLKPNCKSFNWGRNGDCQLMSDSVCFNETLLLTSREGYAYYDLMDTPDYEKKHLKDGYCRLFGKCSGKCYPRTPHFVDTPMKKSEAKAHCEGLGRTLAMPLNLDEQRFIEAFTRTRLEILIMT</sequence>
<protein>
    <recommendedName>
        <fullName evidence="4">Apple domain-containing protein</fullName>
    </recommendedName>
</protein>
<reference evidence="2" key="1">
    <citation type="submission" date="2020-11" db="EMBL/GenBank/DDBJ databases">
        <authorList>
            <person name="Tran Van P."/>
        </authorList>
    </citation>
    <scope>NUCLEOTIDE SEQUENCE</scope>
</reference>
<dbReference type="OrthoDB" id="6510486at2759"/>
<keyword evidence="3" id="KW-1185">Reference proteome</keyword>
<dbReference type="CDD" id="cd00037">
    <property type="entry name" value="CLECT"/>
    <property type="match status" value="1"/>
</dbReference>